<feature type="region of interest" description="Disordered" evidence="1">
    <location>
        <begin position="531"/>
        <end position="550"/>
    </location>
</feature>
<feature type="compositionally biased region" description="Pro residues" evidence="1">
    <location>
        <begin position="73"/>
        <end position="85"/>
    </location>
</feature>
<dbReference type="KEGG" id="rsx:RhiXN_05843"/>
<feature type="region of interest" description="Disordered" evidence="1">
    <location>
        <begin position="366"/>
        <end position="403"/>
    </location>
</feature>
<feature type="compositionally biased region" description="Polar residues" evidence="1">
    <location>
        <begin position="452"/>
        <end position="464"/>
    </location>
</feature>
<dbReference type="RefSeq" id="XP_043181091.1">
    <property type="nucleotide sequence ID" value="XM_043325659.1"/>
</dbReference>
<feature type="region of interest" description="Disordered" evidence="1">
    <location>
        <begin position="124"/>
        <end position="219"/>
    </location>
</feature>
<feature type="region of interest" description="Disordered" evidence="1">
    <location>
        <begin position="561"/>
        <end position="648"/>
    </location>
</feature>
<dbReference type="GeneID" id="67028122"/>
<feature type="region of interest" description="Disordered" evidence="1">
    <location>
        <begin position="1"/>
        <end position="108"/>
    </location>
</feature>
<dbReference type="EMBL" id="CP059663">
    <property type="protein sequence ID" value="QRW20854.1"/>
    <property type="molecule type" value="Genomic_DNA"/>
</dbReference>
<reference evidence="2" key="1">
    <citation type="submission" date="2020-05" db="EMBL/GenBank/DDBJ databases">
        <title>Evolutionary and genomic comparisons of hybrid uninucleate and nonhybrid Rhizoctonia fungi.</title>
        <authorList>
            <person name="Li C."/>
            <person name="Chen X."/>
        </authorList>
    </citation>
    <scope>NUCLEOTIDE SEQUENCE</scope>
    <source>
        <strain evidence="2">AG-1 IA</strain>
    </source>
</reference>
<feature type="region of interest" description="Disordered" evidence="1">
    <location>
        <begin position="432"/>
        <end position="524"/>
    </location>
</feature>
<evidence type="ECO:0000313" key="2">
    <source>
        <dbReference type="EMBL" id="QRW20854.1"/>
    </source>
</evidence>
<dbReference type="Proteomes" id="UP000650533">
    <property type="component" value="Chromosome 6"/>
</dbReference>
<evidence type="ECO:0000256" key="1">
    <source>
        <dbReference type="SAM" id="MobiDB-lite"/>
    </source>
</evidence>
<accession>A0A8H8NVU2</accession>
<feature type="compositionally biased region" description="Basic and acidic residues" evidence="1">
    <location>
        <begin position="179"/>
        <end position="193"/>
    </location>
</feature>
<feature type="region of interest" description="Disordered" evidence="1">
    <location>
        <begin position="313"/>
        <end position="348"/>
    </location>
</feature>
<feature type="compositionally biased region" description="Polar residues" evidence="1">
    <location>
        <begin position="388"/>
        <end position="400"/>
    </location>
</feature>
<proteinExistence type="predicted"/>
<sequence length="1554" mass="171643">MPLPSSHSAPYQAVSPAVSPPPLLPSKSAASGSSTPTAPSAMSPRDSLHPQDKSSPPPSQPTTQVNTAASQPPQVPVSAPPPPPKKPTEIYRPAHHPLHPPLNTVQTLSLEPRAELFCLRTYPRETSTSTQESKNASGQLQEPKAGGVNAYESSVSSIRKVSQLPAVQPSDPRTTQVSDVRKGQVSDVRDRRASQFPDPRPSYSSEARPSYRLTPGRVNIPRGGRVRLNLALGTNSLRARSESATRHGLVLSLLTPGLDAPRLCLPKALDYLFRDPMQGVLYIRERAASVLFPKHTPATSKSVQVQIGRFQDCSTKPRAASTTNNTTTMNRPGPSPHPPSSLRENLNRSPTRAIVHVRIVLRHSHASRVGSRIRGPARPYQTRDRGTRTINTSAPRSQSPRLHLRACRLPDERDGHRSDDAYHDRCVVAHDHSSIPSSTPQRGLLPPRAVSPTFTGQRAPSPTGANRRAVSPTPSNRRAVSPAPGNRRAVSPAPADRRAVSPAPTTRSESDESVHAKKRNLLVKTRKIDGASSFRSSDERASSERPVSVVAQPESWAWIRTEGGNDPFARAPPTIVKTPKRTDQPSKRTMPLSPPLSSDDHDTRVPNGLDVHGHDRPPMTPALTDEAPAGDEMNQAEPDTTTPPGSPPPPKIYPLETHLNMPSLIAALLPHLSFRDWNALNALNAGIRRQLEDTRALREEVLEYWLRGVGYARWKSHKREPVGLTLRDLNAYMRGVSIAVYRYSAIAESFLAVRAQQEQTKERVPGAASKGNLVRALASSCRAYTKVILRLREQAECMHPDGDFRSPLFKSGGAPLLRVFVPSKEGAWLSDASVLDCEKELKRAGALGVLRIGDVIWDAAVGEGNAGRMVWGMEITWWYDLDYTYSTTGELPKYIHSLAFSPSYWHKIIRTSNSPLCHIDLTPYAAEIARNIQLVQDRVQTETHTVVRWVHRSRFQTRSGLPIPSASPPATVDRMWDGYIVVEVEGTNEGLADLQARVGNSVRLFPAKTAGMEFGPPTGKSPFRLLRSSSRPGEIWIRAKLSVASNRLRDALDEYLAVCGGIERAVEEDPTGALIDPTDYISCELDMVNSYAETIDKAKAKIKRVRNWSSAIAINRLPIEILMQIFEWGPFRALRQLLPSISFANRALPKQPELLSHVCSRWRNILLSSPQFWTHIDFNFWAADYQRLYDRAERHLARAGEHPVRVHHIFSISRGIEVIPRPINPFIAAASQAYAIEAEIQVDLEFAPGQLYDSLLHACFHGCVPGKLNEVFVSLRPTGSRTFAYIDEHHIFNPTSNEENIFSSVTSLWMDGLYLPWTSSAYRGLVKLVLLRFSTISIPESELMTILSGCPGLQKLHLDINIIEDEPLSNSHGATSVYLYDLHDLLVTETVANTKSSFPKTTCDGPTADHPGPVYFVNDTEQDDTFSDIDSSSASELTDETMSTLASEEAVEYFQELNGRMFPKDENLPIAIPTDANEVKRLMLHIQLKIFLGGNYVGPVDQILSPAIDGREKKVLDLITAEGSWVKEMANEFPHVSFTSVDNTPLIPHSTTEC</sequence>
<feature type="compositionally biased region" description="Low complexity" evidence="1">
    <location>
        <begin position="25"/>
        <end position="44"/>
    </location>
</feature>
<feature type="compositionally biased region" description="Low complexity" evidence="1">
    <location>
        <begin position="61"/>
        <end position="72"/>
    </location>
</feature>
<name>A0A8H8NVU2_9AGAM</name>
<feature type="compositionally biased region" description="Polar residues" evidence="1">
    <location>
        <begin position="124"/>
        <end position="140"/>
    </location>
</feature>
<gene>
    <name evidence="2" type="ORF">RhiXN_05843</name>
</gene>
<feature type="compositionally biased region" description="Low complexity" evidence="1">
    <location>
        <begin position="8"/>
        <end position="17"/>
    </location>
</feature>
<dbReference type="Gene3D" id="1.20.1280.50">
    <property type="match status" value="1"/>
</dbReference>
<protein>
    <submittedName>
        <fullName evidence="2">F-box-like protein</fullName>
    </submittedName>
</protein>
<evidence type="ECO:0000313" key="3">
    <source>
        <dbReference type="Proteomes" id="UP000650533"/>
    </source>
</evidence>
<organism evidence="2 3">
    <name type="scientific">Rhizoctonia solani</name>
    <dbReference type="NCBI Taxonomy" id="456999"/>
    <lineage>
        <taxon>Eukaryota</taxon>
        <taxon>Fungi</taxon>
        <taxon>Dikarya</taxon>
        <taxon>Basidiomycota</taxon>
        <taxon>Agaricomycotina</taxon>
        <taxon>Agaricomycetes</taxon>
        <taxon>Cantharellales</taxon>
        <taxon>Ceratobasidiaceae</taxon>
        <taxon>Rhizoctonia</taxon>
    </lineage>
</organism>
<feature type="compositionally biased region" description="Polar residues" evidence="1">
    <location>
        <begin position="151"/>
        <end position="160"/>
    </location>
</feature>